<reference evidence="2" key="1">
    <citation type="journal article" date="2024" name="Gigascience">
        <title>Chromosome-level genome of the poultry shaft louse Menopon gallinae provides insight into the host-switching and adaptive evolution of parasitic lice.</title>
        <authorList>
            <person name="Xu Y."/>
            <person name="Ma L."/>
            <person name="Liu S."/>
            <person name="Liang Y."/>
            <person name="Liu Q."/>
            <person name="He Z."/>
            <person name="Tian L."/>
            <person name="Duan Y."/>
            <person name="Cai W."/>
            <person name="Li H."/>
            <person name="Song F."/>
        </authorList>
    </citation>
    <scope>NUCLEOTIDE SEQUENCE</scope>
    <source>
        <strain evidence="2">Cailab_2023a</strain>
    </source>
</reference>
<accession>A0AAW2I1E7</accession>
<protein>
    <submittedName>
        <fullName evidence="2">Uncharacterized protein</fullName>
    </submittedName>
</protein>
<organism evidence="2">
    <name type="scientific">Menopon gallinae</name>
    <name type="common">poultry shaft louse</name>
    <dbReference type="NCBI Taxonomy" id="328185"/>
    <lineage>
        <taxon>Eukaryota</taxon>
        <taxon>Metazoa</taxon>
        <taxon>Ecdysozoa</taxon>
        <taxon>Arthropoda</taxon>
        <taxon>Hexapoda</taxon>
        <taxon>Insecta</taxon>
        <taxon>Pterygota</taxon>
        <taxon>Neoptera</taxon>
        <taxon>Paraneoptera</taxon>
        <taxon>Psocodea</taxon>
        <taxon>Troctomorpha</taxon>
        <taxon>Phthiraptera</taxon>
        <taxon>Amblycera</taxon>
        <taxon>Menoponidae</taxon>
        <taxon>Menopon</taxon>
    </lineage>
</organism>
<feature type="region of interest" description="Disordered" evidence="1">
    <location>
        <begin position="191"/>
        <end position="241"/>
    </location>
</feature>
<sequence length="472" mass="53604">MTSTLSQMEGNLMKKIDVLVEEGSHFENPDVKTNNSSDEVLPEAGSFDDCNVLDMDLDDDTVLFDPLLYEESKETAGQIVEDNSPAQSLLDAAPLQNGPDSVTDTKCPSPEIIVEPTPLKSDGSPEIIFVPVIVEVDTPEVIVDPATIKPDTSPEIIIDPIPLKVDSCPEIIFEHSPKYASDLPLKVTADSSLDVNPSPPKKDNFNSTPELLPESGKAVESSENEAKSCVTINPVPGTSSKPETKLEIDYVSTDPKENADNFDSRWETLRSLSENDDKYSLIRRRWGNARCPNPGIDLTYRHRNRPENSTNQQRGRQMKRSKMRKKRRSLSCVSHLQKLMEDVKNNYYCECQELCKRHASQLWKLSEDHHTELISLVQIPLQNFYAGIPDFGHILDRQRQDKETVIEQFRRGMQELVSRTSSNLARRQKDSDEMILFHKQYTNDGSNSLTDEQYILLEETERMYNEYQKFYG</sequence>
<comment type="caution">
    <text evidence="2">The sequence shown here is derived from an EMBL/GenBank/DDBJ whole genome shotgun (WGS) entry which is preliminary data.</text>
</comment>
<evidence type="ECO:0000256" key="1">
    <source>
        <dbReference type="SAM" id="MobiDB-lite"/>
    </source>
</evidence>
<gene>
    <name evidence="2" type="ORF">PYX00_003799</name>
</gene>
<feature type="compositionally biased region" description="Basic residues" evidence="1">
    <location>
        <begin position="316"/>
        <end position="327"/>
    </location>
</feature>
<dbReference type="EMBL" id="JARGDH010000002">
    <property type="protein sequence ID" value="KAL0276177.1"/>
    <property type="molecule type" value="Genomic_DNA"/>
</dbReference>
<proteinExistence type="predicted"/>
<evidence type="ECO:0000313" key="2">
    <source>
        <dbReference type="EMBL" id="KAL0276177.1"/>
    </source>
</evidence>
<dbReference type="AlphaFoldDB" id="A0AAW2I1E7"/>
<feature type="region of interest" description="Disordered" evidence="1">
    <location>
        <begin position="296"/>
        <end position="327"/>
    </location>
</feature>
<name>A0AAW2I1E7_9NEOP</name>